<dbReference type="EMBL" id="CP041165">
    <property type="protein sequence ID" value="QOP40583.1"/>
    <property type="molecule type" value="Genomic_DNA"/>
</dbReference>
<evidence type="ECO:0000313" key="2">
    <source>
        <dbReference type="Proteomes" id="UP000593910"/>
    </source>
</evidence>
<organism evidence="1 2">
    <name type="scientific">Sulfurimonas marina</name>
    <dbReference type="NCBI Taxonomy" id="2590551"/>
    <lineage>
        <taxon>Bacteria</taxon>
        <taxon>Pseudomonadati</taxon>
        <taxon>Campylobacterota</taxon>
        <taxon>Epsilonproteobacteria</taxon>
        <taxon>Campylobacterales</taxon>
        <taxon>Sulfurimonadaceae</taxon>
        <taxon>Sulfurimonas</taxon>
    </lineage>
</organism>
<keyword evidence="2" id="KW-1185">Reference proteome</keyword>
<dbReference type="Gene3D" id="2.40.160.10">
    <property type="entry name" value="Porin"/>
    <property type="match status" value="1"/>
</dbReference>
<gene>
    <name evidence="1" type="ORF">FJR03_02030</name>
</gene>
<dbReference type="InterPro" id="IPR023614">
    <property type="entry name" value="Porin_dom_sf"/>
</dbReference>
<dbReference type="RefSeq" id="WP_193114003.1">
    <property type="nucleotide sequence ID" value="NZ_CP041165.1"/>
</dbReference>
<sequence length="208" mass="23576">MKRLLLLISLLFLTTVLFSEENELLQRKHSVREVAFEIGKLEEKEISVVDNFKNMFQDGEVSGQVRVVYAGYHNKNSDPDLYATAIGGVLKYELAAYNGFHGGVAFYTSKDIPALSGNGENRNLELSSSEGEDQDMNEAYINYKYNYFNLRFGRQVLDTPLADSDDIRMIQNTFEAYVASYIKHGWELQAGHIESWHGIDLENGLDDG</sequence>
<accession>A0A7M1AT39</accession>
<proteinExistence type="predicted"/>
<name>A0A7M1AT39_9BACT</name>
<dbReference type="AlphaFoldDB" id="A0A7M1AT39"/>
<dbReference type="KEGG" id="smax:FJR03_02030"/>
<dbReference type="Proteomes" id="UP000593910">
    <property type="component" value="Chromosome"/>
</dbReference>
<reference evidence="1 2" key="1">
    <citation type="submission" date="2019-06" db="EMBL/GenBank/DDBJ databases">
        <title>Sulfurimonas gotlandica sp. nov., a chemoautotrophic and psychrotolerant epsilonproteobacterium isolated from a pelagic redoxcline, and an emended description of the genus Sulfurimonas.</title>
        <authorList>
            <person name="Wang S."/>
            <person name="Jiang L."/>
            <person name="Shao Z."/>
        </authorList>
    </citation>
    <scope>NUCLEOTIDE SEQUENCE [LARGE SCALE GENOMIC DNA]</scope>
    <source>
        <strain evidence="1 2">B2</strain>
    </source>
</reference>
<evidence type="ECO:0000313" key="1">
    <source>
        <dbReference type="EMBL" id="QOP40583.1"/>
    </source>
</evidence>
<protein>
    <submittedName>
        <fullName evidence="1">Uncharacterized protein</fullName>
    </submittedName>
</protein>